<reference evidence="5" key="2">
    <citation type="submission" date="2025-08" db="UniProtKB">
        <authorList>
            <consortium name="Ensembl"/>
        </authorList>
    </citation>
    <scope>IDENTIFICATION</scope>
</reference>
<dbReference type="PROSITE" id="PS00295">
    <property type="entry name" value="ARRESTINS"/>
    <property type="match status" value="1"/>
</dbReference>
<proteinExistence type="inferred from homology"/>
<evidence type="ECO:0000313" key="5">
    <source>
        <dbReference type="Ensembl" id="ENSSFAP00005024786.1"/>
    </source>
</evidence>
<dbReference type="Proteomes" id="UP000472267">
    <property type="component" value="Chromosome 10"/>
</dbReference>
<dbReference type="Pfam" id="PF00339">
    <property type="entry name" value="Arrestin_N"/>
    <property type="match status" value="1"/>
</dbReference>
<dbReference type="GO" id="GO:0070374">
    <property type="term" value="P:positive regulation of ERK1 and ERK2 cascade"/>
    <property type="evidence" value="ECO:0007669"/>
    <property type="project" value="TreeGrafter"/>
</dbReference>
<dbReference type="PANTHER" id="PTHR11792">
    <property type="entry name" value="ARRESTIN"/>
    <property type="match status" value="1"/>
</dbReference>
<dbReference type="FunFam" id="2.60.40.840:FF:000001">
    <property type="entry name" value="beta-arrestin-1 isoform X1"/>
    <property type="match status" value="1"/>
</dbReference>
<reference evidence="5" key="1">
    <citation type="submission" date="2019-06" db="EMBL/GenBank/DDBJ databases">
        <authorList>
            <consortium name="Wellcome Sanger Institute Data Sharing"/>
        </authorList>
    </citation>
    <scope>NUCLEOTIDE SEQUENCE [LARGE SCALE GENOMIC DNA]</scope>
</reference>
<dbReference type="InterPro" id="IPR011021">
    <property type="entry name" value="Arrestin-like_N"/>
</dbReference>
<evidence type="ECO:0000256" key="3">
    <source>
        <dbReference type="ARBA" id="ARBA00022490"/>
    </source>
</evidence>
<gene>
    <name evidence="5" type="primary">arrb2</name>
</gene>
<evidence type="ECO:0000256" key="1">
    <source>
        <dbReference type="ARBA" id="ARBA00004496"/>
    </source>
</evidence>
<name>A0A672H6R5_SALFA</name>
<sequence>LFFFSPLRVFKKSSPNCKVTVYLGKRDFVDHLDHVDPVDGVILVDPEYLKDRKVFVTLTCAFRYGREDLDVLGLSFRKDLYISTFQAFPPVPEERKSNSRLQERLLKKLGQHAHPFYFTIPQNLPCSVTLQPGPEDTGKACGVDFEIRAFCAKSIEEKIHKRNSVRLVIRKVQYAPEKPGPQPMVETTRSFLMSDRSLHLEASLDKEVVVLTRQKTNICLFSTAQYKCPVAQLEADDQVSSSSTFCKVYTLTPTLDKNREKRGLALDGKLKHEDTNLASSTIVKDVTNKEVLGILVSYRVKVKLVVSRGGDVSVELPFILMHPKPVEPPASRPQSAVPEMDPPIDTNLIEFDTNSISQDDDFVFEDFARLRLKGVVDDKDEDC</sequence>
<keyword evidence="3" id="KW-0963">Cytoplasm</keyword>
<dbReference type="InterPro" id="IPR000698">
    <property type="entry name" value="Arrestin"/>
</dbReference>
<dbReference type="AlphaFoldDB" id="A0A672H6R5"/>
<organism evidence="5 6">
    <name type="scientific">Salarias fasciatus</name>
    <name type="common">Jewelled blenny</name>
    <name type="synonym">Blennius fasciatus</name>
    <dbReference type="NCBI Taxonomy" id="181472"/>
    <lineage>
        <taxon>Eukaryota</taxon>
        <taxon>Metazoa</taxon>
        <taxon>Chordata</taxon>
        <taxon>Craniata</taxon>
        <taxon>Vertebrata</taxon>
        <taxon>Euteleostomi</taxon>
        <taxon>Actinopterygii</taxon>
        <taxon>Neopterygii</taxon>
        <taxon>Teleostei</taxon>
        <taxon>Neoteleostei</taxon>
        <taxon>Acanthomorphata</taxon>
        <taxon>Ovalentaria</taxon>
        <taxon>Blenniimorphae</taxon>
        <taxon>Blenniiformes</taxon>
        <taxon>Blennioidei</taxon>
        <taxon>Blenniidae</taxon>
        <taxon>Salariinae</taxon>
        <taxon>Salarias</taxon>
    </lineage>
</organism>
<dbReference type="PRINTS" id="PR00309">
    <property type="entry name" value="ARRESTIN"/>
</dbReference>
<dbReference type="SUPFAM" id="SSF81296">
    <property type="entry name" value="E set domains"/>
    <property type="match status" value="2"/>
</dbReference>
<dbReference type="PANTHER" id="PTHR11792:SF20">
    <property type="entry name" value="BETA-ARRESTIN-2"/>
    <property type="match status" value="1"/>
</dbReference>
<dbReference type="GO" id="GO:0002031">
    <property type="term" value="P:G protein-coupled receptor internalization"/>
    <property type="evidence" value="ECO:0007669"/>
    <property type="project" value="TreeGrafter"/>
</dbReference>
<protein>
    <recommendedName>
        <fullName evidence="4">Arrestin C-terminal-like domain-containing protein</fullName>
    </recommendedName>
</protein>
<dbReference type="Gene3D" id="2.60.40.840">
    <property type="match status" value="1"/>
</dbReference>
<evidence type="ECO:0000313" key="6">
    <source>
        <dbReference type="Proteomes" id="UP000472267"/>
    </source>
</evidence>
<dbReference type="InterPro" id="IPR014756">
    <property type="entry name" value="Ig_E-set"/>
</dbReference>
<dbReference type="SMART" id="SM01017">
    <property type="entry name" value="Arrestin_C"/>
    <property type="match status" value="1"/>
</dbReference>
<dbReference type="Gene3D" id="2.60.40.640">
    <property type="match status" value="2"/>
</dbReference>
<evidence type="ECO:0000256" key="2">
    <source>
        <dbReference type="ARBA" id="ARBA00005298"/>
    </source>
</evidence>
<evidence type="ECO:0000259" key="4">
    <source>
        <dbReference type="SMART" id="SM01017"/>
    </source>
</evidence>
<dbReference type="InterPro" id="IPR014752">
    <property type="entry name" value="Arrestin-like_C"/>
</dbReference>
<dbReference type="GO" id="GO:0031701">
    <property type="term" value="F:angiotensin receptor binding"/>
    <property type="evidence" value="ECO:0007669"/>
    <property type="project" value="TreeGrafter"/>
</dbReference>
<keyword evidence="6" id="KW-1185">Reference proteome</keyword>
<dbReference type="GO" id="GO:0007165">
    <property type="term" value="P:signal transduction"/>
    <property type="evidence" value="ECO:0007669"/>
    <property type="project" value="InterPro"/>
</dbReference>
<dbReference type="InterPro" id="IPR014753">
    <property type="entry name" value="Arrestin_N"/>
</dbReference>
<comment type="subcellular location">
    <subcellularLocation>
        <location evidence="1">Cytoplasm</location>
    </subcellularLocation>
</comment>
<dbReference type="InterPro" id="IPR017864">
    <property type="entry name" value="Arrestin_CS"/>
</dbReference>
<accession>A0A672H6R5</accession>
<dbReference type="GO" id="GO:0007399">
    <property type="term" value="P:nervous system development"/>
    <property type="evidence" value="ECO:0007669"/>
    <property type="project" value="UniProtKB-ARBA"/>
</dbReference>
<comment type="similarity">
    <text evidence="2">Belongs to the arrestin family.</text>
</comment>
<reference evidence="5" key="3">
    <citation type="submission" date="2025-09" db="UniProtKB">
        <authorList>
            <consortium name="Ensembl"/>
        </authorList>
    </citation>
    <scope>IDENTIFICATION</scope>
</reference>
<feature type="domain" description="Arrestin C-terminal-like" evidence="4">
    <location>
        <begin position="194"/>
        <end position="325"/>
    </location>
</feature>
<dbReference type="InterPro" id="IPR011022">
    <property type="entry name" value="Arrestin_C-like"/>
</dbReference>
<dbReference type="Ensembl" id="ENSSFAT00005025791.1">
    <property type="protein sequence ID" value="ENSSFAP00005024786.1"/>
    <property type="gene ID" value="ENSSFAG00005007107.1"/>
</dbReference>
<dbReference type="GO" id="GO:0005737">
    <property type="term" value="C:cytoplasm"/>
    <property type="evidence" value="ECO:0007669"/>
    <property type="project" value="UniProtKB-SubCell"/>
</dbReference>